<name>A0A644UQ09_9ZZZZ</name>
<dbReference type="NCBIfam" id="NF038133">
    <property type="entry name" value="choice_anch_L"/>
    <property type="match status" value="1"/>
</dbReference>
<dbReference type="Pfam" id="PF13585">
    <property type="entry name" value="CHU_C"/>
    <property type="match status" value="1"/>
</dbReference>
<dbReference type="SUPFAM" id="SSF49299">
    <property type="entry name" value="PKD domain"/>
    <property type="match status" value="1"/>
</dbReference>
<accession>A0A644UQ09</accession>
<proteinExistence type="predicted"/>
<dbReference type="InterPro" id="IPR035986">
    <property type="entry name" value="PKD_dom_sf"/>
</dbReference>
<comment type="caution">
    <text evidence="2">The sequence shown here is derived from an EMBL/GenBank/DDBJ whole genome shotgun (WGS) entry which is preliminary data.</text>
</comment>
<dbReference type="InterPro" id="IPR013783">
    <property type="entry name" value="Ig-like_fold"/>
</dbReference>
<dbReference type="EMBL" id="VSSQ01000145">
    <property type="protein sequence ID" value="MPL81097.1"/>
    <property type="molecule type" value="Genomic_DNA"/>
</dbReference>
<evidence type="ECO:0000259" key="1">
    <source>
        <dbReference type="PROSITE" id="PS50093"/>
    </source>
</evidence>
<dbReference type="AlphaFoldDB" id="A0A644UQ09"/>
<evidence type="ECO:0000313" key="2">
    <source>
        <dbReference type="EMBL" id="MPL81097.1"/>
    </source>
</evidence>
<dbReference type="PROSITE" id="PS50093">
    <property type="entry name" value="PKD"/>
    <property type="match status" value="1"/>
</dbReference>
<gene>
    <name evidence="2" type="ORF">SDC9_27006</name>
</gene>
<dbReference type="InterPro" id="IPR049804">
    <property type="entry name" value="Choice_anch_L"/>
</dbReference>
<reference evidence="2" key="1">
    <citation type="submission" date="2019-08" db="EMBL/GenBank/DDBJ databases">
        <authorList>
            <person name="Kucharzyk K."/>
            <person name="Murdoch R.W."/>
            <person name="Higgins S."/>
            <person name="Loffler F."/>
        </authorList>
    </citation>
    <scope>NUCLEOTIDE SEQUENCE</scope>
</reference>
<feature type="domain" description="PKD" evidence="1">
    <location>
        <begin position="601"/>
        <end position="629"/>
    </location>
</feature>
<dbReference type="InterPro" id="IPR000601">
    <property type="entry name" value="PKD_dom"/>
</dbReference>
<protein>
    <recommendedName>
        <fullName evidence="1">PKD domain-containing protein</fullName>
    </recommendedName>
</protein>
<dbReference type="Gene3D" id="2.60.40.10">
    <property type="entry name" value="Immunoglobulins"/>
    <property type="match status" value="1"/>
</dbReference>
<organism evidence="2">
    <name type="scientific">bioreactor metagenome</name>
    <dbReference type="NCBI Taxonomy" id="1076179"/>
    <lineage>
        <taxon>unclassified sequences</taxon>
        <taxon>metagenomes</taxon>
        <taxon>ecological metagenomes</taxon>
    </lineage>
</organism>
<sequence>MMKKILFLLLIAYPFLIRAQVVCTSQNGQSAQSVVENYFLGGGVEVSNVRFNGQLNVNSNQFGTFTNADTTGQNIKLNGGLVIVTGDVQDAAAGQYAVHSSSSNPASNGPDVSTSLYYLLQQLGLNYSMYDVGVLSFDFIPLGDRVSFKYVFASDEYPEYVCTQKNDAFGFFISGPYDPITGSPVSVGGAQTYNYENIAIIPGTNPELPVTINTVNGGIAIGSTQPCITTNSYLHIQQPTSSSINKMKGYTKALETKRVDVAACYKYSISMAICDLDDNLWNSAVFLGANSFKVDEFQLSAQVGGVTHGDTVMKASCSSTTVRSSLNRPAEAGDAYTFRVEGDMVEGVDYQSFGNTLTFPVGDTMAEVTINFISSPNDVPGQVKTMYIITEARTECSVDDTITIRAVVPQNFVITNISDNKVYCDDVLPQREMVYVNVENPIGNVTYSWQDPDGNPIGENPNSDTNYITITQPIIVTINVSDECDRTVTRNIQFSKNTATTVVSSDKDRICEGDSIILSCTNATSCIWTSTPADIRLAQNNTSINPVAMPSSQTTYSVTIIDANGCQAQGQVSVQAYPAVKAKMSLNPNKLTYINNQTQFSDQTANNFSRLWDFGDGTTSTLENGYHSYPNNIESEYDVVLVAYNEALCPDTARGKIIVKPDFGIYVPSAFTPGAANANSYFVPISSTPVEYELSIYNRWGERIFYTNRRDGSKDEQAGWDGKLKDGSYAPDGNYVWYLIYTDGDGKLQSKNGSVVLVKGK</sequence>